<evidence type="ECO:0000256" key="1">
    <source>
        <dbReference type="ARBA" id="ARBA00022737"/>
    </source>
</evidence>
<reference evidence="3 4" key="1">
    <citation type="journal article" date="2020" name="Nature">
        <title>Six reference-quality genomes reveal evolution of bat adaptations.</title>
        <authorList>
            <person name="Jebb D."/>
            <person name="Huang Z."/>
            <person name="Pippel M."/>
            <person name="Hughes G.M."/>
            <person name="Lavrichenko K."/>
            <person name="Devanna P."/>
            <person name="Winkler S."/>
            <person name="Jermiin L.S."/>
            <person name="Skirmuntt E.C."/>
            <person name="Katzourakis A."/>
            <person name="Burkitt-Gray L."/>
            <person name="Ray D.A."/>
            <person name="Sullivan K.A.M."/>
            <person name="Roscito J.G."/>
            <person name="Kirilenko B.M."/>
            <person name="Davalos L.M."/>
            <person name="Corthals A.P."/>
            <person name="Power M.L."/>
            <person name="Jones G."/>
            <person name="Ransome R.D."/>
            <person name="Dechmann D.K.N."/>
            <person name="Locatelli A.G."/>
            <person name="Puechmaille S.J."/>
            <person name="Fedrigo O."/>
            <person name="Jarvis E.D."/>
            <person name="Hiller M."/>
            <person name="Vernes S.C."/>
            <person name="Myers E.W."/>
            <person name="Teeling E.C."/>
        </authorList>
    </citation>
    <scope>NUCLEOTIDE SEQUENCE [LARGE SCALE GENOMIC DNA]</scope>
    <source>
        <strain evidence="3">Bat1K_MPI-CBG_1</strain>
    </source>
</reference>
<dbReference type="InterPro" id="IPR003409">
    <property type="entry name" value="MORN"/>
</dbReference>
<feature type="compositionally biased region" description="Low complexity" evidence="2">
    <location>
        <begin position="54"/>
        <end position="63"/>
    </location>
</feature>
<keyword evidence="1" id="KW-0677">Repeat</keyword>
<gene>
    <name evidence="3" type="ORF">HJG60_013123</name>
</gene>
<proteinExistence type="predicted"/>
<comment type="caution">
    <text evidence="3">The sequence shown here is derived from an EMBL/GenBank/DDBJ whole genome shotgun (WGS) entry which is preliminary data.</text>
</comment>
<dbReference type="Pfam" id="PF02493">
    <property type="entry name" value="MORN"/>
    <property type="match status" value="2"/>
</dbReference>
<feature type="region of interest" description="Disordered" evidence="2">
    <location>
        <begin position="39"/>
        <end position="78"/>
    </location>
</feature>
<protein>
    <submittedName>
        <fullName evidence="3">MORN repeat containing 1</fullName>
    </submittedName>
</protein>
<dbReference type="EMBL" id="JABVXQ010000005">
    <property type="protein sequence ID" value="KAF6110165.1"/>
    <property type="molecule type" value="Genomic_DNA"/>
</dbReference>
<accession>A0A834AIM0</accession>
<dbReference type="AlphaFoldDB" id="A0A834AIM0"/>
<dbReference type="SUPFAM" id="SSF82185">
    <property type="entry name" value="Histone H3 K4-specific methyltransferase SET7/9 N-terminal domain"/>
    <property type="match status" value="1"/>
</dbReference>
<evidence type="ECO:0000256" key="2">
    <source>
        <dbReference type="SAM" id="MobiDB-lite"/>
    </source>
</evidence>
<sequence length="113" mass="12243">MAAARQGVLQRRDPPGRPPQDGYGVYTFPNSFFRYEGEWRGGKTHGKKRPWPLPAAAASPPTARLLGEPGRAGGTGSQRDWALTLSLLSVALGLAGYHTLVLPRHRPQSRGSQ</sequence>
<feature type="region of interest" description="Disordered" evidence="2">
    <location>
        <begin position="1"/>
        <end position="25"/>
    </location>
</feature>
<organism evidence="3 4">
    <name type="scientific">Phyllostomus discolor</name>
    <name type="common">pale spear-nosed bat</name>
    <dbReference type="NCBI Taxonomy" id="89673"/>
    <lineage>
        <taxon>Eukaryota</taxon>
        <taxon>Metazoa</taxon>
        <taxon>Chordata</taxon>
        <taxon>Craniata</taxon>
        <taxon>Vertebrata</taxon>
        <taxon>Euteleostomi</taxon>
        <taxon>Mammalia</taxon>
        <taxon>Eutheria</taxon>
        <taxon>Laurasiatheria</taxon>
        <taxon>Chiroptera</taxon>
        <taxon>Yangochiroptera</taxon>
        <taxon>Phyllostomidae</taxon>
        <taxon>Phyllostominae</taxon>
        <taxon>Phyllostomus</taxon>
    </lineage>
</organism>
<name>A0A834AIM0_9CHIR</name>
<dbReference type="Proteomes" id="UP000664940">
    <property type="component" value="Unassembled WGS sequence"/>
</dbReference>
<evidence type="ECO:0000313" key="4">
    <source>
        <dbReference type="Proteomes" id="UP000664940"/>
    </source>
</evidence>
<evidence type="ECO:0000313" key="3">
    <source>
        <dbReference type="EMBL" id="KAF6110165.1"/>
    </source>
</evidence>